<comment type="caution">
    <text evidence="3">The sequence shown here is derived from an EMBL/GenBank/DDBJ whole genome shotgun (WGS) entry which is preliminary data.</text>
</comment>
<feature type="compositionally biased region" description="Pro residues" evidence="1">
    <location>
        <begin position="788"/>
        <end position="802"/>
    </location>
</feature>
<reference evidence="3" key="1">
    <citation type="journal article" date="2020" name="Fungal Divers.">
        <title>Resolving the Mortierellaceae phylogeny through synthesis of multi-gene phylogenetics and phylogenomics.</title>
        <authorList>
            <person name="Vandepol N."/>
            <person name="Liber J."/>
            <person name="Desiro A."/>
            <person name="Na H."/>
            <person name="Kennedy M."/>
            <person name="Barry K."/>
            <person name="Grigoriev I.V."/>
            <person name="Miller A.N."/>
            <person name="O'Donnell K."/>
            <person name="Stajich J.E."/>
            <person name="Bonito G."/>
        </authorList>
    </citation>
    <scope>NUCLEOTIDE SEQUENCE</scope>
    <source>
        <strain evidence="3">NVP60</strain>
    </source>
</reference>
<feature type="compositionally biased region" description="Basic and acidic residues" evidence="1">
    <location>
        <begin position="862"/>
        <end position="888"/>
    </location>
</feature>
<gene>
    <name evidence="3" type="ORF">BGZ97_003897</name>
</gene>
<feature type="region of interest" description="Disordered" evidence="1">
    <location>
        <begin position="1"/>
        <end position="26"/>
    </location>
</feature>
<feature type="region of interest" description="Disordered" evidence="1">
    <location>
        <begin position="496"/>
        <end position="614"/>
    </location>
</feature>
<dbReference type="OrthoDB" id="2446123at2759"/>
<feature type="compositionally biased region" description="Low complexity" evidence="1">
    <location>
        <begin position="1232"/>
        <end position="1249"/>
    </location>
</feature>
<feature type="compositionally biased region" description="Low complexity" evidence="1">
    <location>
        <begin position="1191"/>
        <end position="1202"/>
    </location>
</feature>
<feature type="compositionally biased region" description="Low complexity" evidence="1">
    <location>
        <begin position="1067"/>
        <end position="1079"/>
    </location>
</feature>
<name>A0A9P6QTV6_9FUNG</name>
<feature type="compositionally biased region" description="Low complexity" evidence="1">
    <location>
        <begin position="1520"/>
        <end position="1537"/>
    </location>
</feature>
<feature type="transmembrane region" description="Helical" evidence="2">
    <location>
        <begin position="56"/>
        <end position="76"/>
    </location>
</feature>
<feature type="compositionally biased region" description="Low complexity" evidence="1">
    <location>
        <begin position="1120"/>
        <end position="1133"/>
    </location>
</feature>
<dbReference type="EMBL" id="JAAAIN010001944">
    <property type="protein sequence ID" value="KAG0299071.1"/>
    <property type="molecule type" value="Genomic_DNA"/>
</dbReference>
<feature type="transmembrane region" description="Helical" evidence="2">
    <location>
        <begin position="160"/>
        <end position="184"/>
    </location>
</feature>
<keyword evidence="2" id="KW-1133">Transmembrane helix</keyword>
<feature type="region of interest" description="Disordered" evidence="1">
    <location>
        <begin position="1187"/>
        <end position="1314"/>
    </location>
</feature>
<proteinExistence type="predicted"/>
<sequence length="1545" mass="165633">MDAPSNNSSKGAPEKPPSDSPVCGGLFDNGCRQNENEWNSHMGLGGNGRLWRDVNISFVVAASYLAMIALIAVVMYVRNRTRLRLIVVIFSVINLSSAVAGFLSTSRFRGSYKTDVNDSLPTNIFWSWYFAAEGVGTAILAWTIVKQGTVFYSQAGRKNIFYVLSIVMISVFATFATANLVVYITQVNGKAIRGTLADHYEICVNFMLYCKSSDISKTGRKTGGSFEWMERIMDRWRDSQKNPSREVYLPNQVLTAVTYLWVSLYLFVPLLRNRKHRPVIGSDMTAVGIWYLSCLTILVSALYDPKISAFDVCLRGTIGIVFSLPAPKFIIQFARWYYGHQRKEGDCSRIPRDFNSRHGGNSMFSSSMNYSQDYGGNLSTNRSPVATLGPTSKAGASIEDPLGYLEDHSTRSNNMHFGSMKLFPTRNRGESMESSKMFNKDFEPEDLHDGNLTGDEGHTSDSFQQYYSKMDISVPIVMARDLNNFTTQDAQEKGVLSYESRVDEPQRPAPALTMTRSTEKQAVRAWDQDSPTKPSLEKTQQHNTDTASGPQMAPQAGESVLQPSARTKEVATSKSSGITGTTGWEIGGWNHPREENDTGNSRPAHPRDGSNASDVSLAHPLEKKLYRQDLVYNVGDGTVSVLPELTGLQKQLAQHQSSLLPSAIAIQHYDPAENCPPALRAQMEAAFTSYIESLPPDVDIDGRIRLPGQEPDLITADSDDLKMTRHLNERFRIYQQNHNSFAYDRAYWIKHPPNQSNADSFISRKERLMEDVHVNPVQSAASKLITIQPPPPSFAPPLPPPTATASIKKKWLSGRKSHDLDRLSSQSATIKLNETDRAPSGGERRGSLTKTGTESALSKAGRPKESRLGVFSKDRERDKLESGAKSDSKSAGPLQISAPAPATVEALTKSTSLGQLKEEDEDKGLQYYYPDPYFSLTESKKSQSSSSGSTATERGKSSTSSTLRHPLSPTFPGDARSGSANSAKSATGTASSLEFSKSQTGPFDYCPQSPILDASKSDTATISSSKSAKGSLGSRKSSKLDLSLPRNAADIAGSAPNAPLPQPGGFSSLLARSSSNSKKLGAKFKVRDSRSKSDLVPGRTSADLIQSSVASLPITTTRKPSIPSVPVSNQPSSLSPPPRQSWSRSKSFQGSTPAPGISATLAGKFTEGENPMTIDVQLANDLVSGDVTIPSSGGTRSSVASSIGSPTTDSPTLTPISELRTKAAPSPRKESIPSPAQSPSTPPMTSSFSRLGGMAPRTSQDKRHNSLDRESESGFSASSSGNGLGSGTGKGRTGFTTATMDLRRASNRPQRSVDNLASAYFYRRAAEYSGSTDVNSRGGGSSSNDKTVGATSSSSSASSPNGVPPSSPQPHSSGFSYYGVGINGGGDSGRSSPHNHRDSFLGQKSHHKSQSSLDYGASSNSGLLSSSSPSSPFDSLSSPPGVKDSGRTNSVTSSLHLMADDPWTQAMVARAQNSHSATVATSPATTPTGGATGTGIGGGGHSHSYSQSSIQFPVSPARSPSPDLFAPSSSSAFSPRPGITRTGSE</sequence>
<feature type="transmembrane region" description="Helical" evidence="2">
    <location>
        <begin position="124"/>
        <end position="145"/>
    </location>
</feature>
<feature type="compositionally biased region" description="Gly residues" evidence="1">
    <location>
        <begin position="1490"/>
        <end position="1501"/>
    </location>
</feature>
<keyword evidence="2" id="KW-0812">Transmembrane</keyword>
<feature type="compositionally biased region" description="Polar residues" evidence="1">
    <location>
        <begin position="978"/>
        <end position="1001"/>
    </location>
</feature>
<feature type="compositionally biased region" description="Polar residues" evidence="1">
    <location>
        <begin position="1203"/>
        <end position="1215"/>
    </location>
</feature>
<feature type="region of interest" description="Disordered" evidence="1">
    <location>
        <begin position="416"/>
        <end position="435"/>
    </location>
</feature>
<evidence type="ECO:0000256" key="2">
    <source>
        <dbReference type="SAM" id="Phobius"/>
    </source>
</evidence>
<accession>A0A9P6QTV6</accession>
<feature type="compositionally biased region" description="Gly residues" evidence="1">
    <location>
        <begin position="1282"/>
        <end position="1292"/>
    </location>
</feature>
<protein>
    <submittedName>
        <fullName evidence="3">Uncharacterized protein</fullName>
    </submittedName>
</protein>
<feature type="compositionally biased region" description="Low complexity" evidence="1">
    <location>
        <begin position="1017"/>
        <end position="1044"/>
    </location>
</feature>
<feature type="compositionally biased region" description="Low complexity" evidence="1">
    <location>
        <begin position="1352"/>
        <end position="1361"/>
    </location>
</feature>
<feature type="compositionally biased region" description="Polar residues" evidence="1">
    <location>
        <begin position="1"/>
        <end position="10"/>
    </location>
</feature>
<organism evidence="3 4">
    <name type="scientific">Linnemannia gamsii</name>
    <dbReference type="NCBI Taxonomy" id="64522"/>
    <lineage>
        <taxon>Eukaryota</taxon>
        <taxon>Fungi</taxon>
        <taxon>Fungi incertae sedis</taxon>
        <taxon>Mucoromycota</taxon>
        <taxon>Mortierellomycotina</taxon>
        <taxon>Mortierellomycetes</taxon>
        <taxon>Mortierellales</taxon>
        <taxon>Mortierellaceae</taxon>
        <taxon>Linnemannia</taxon>
    </lineage>
</organism>
<feature type="compositionally biased region" description="Low complexity" evidence="1">
    <location>
        <begin position="1418"/>
        <end position="1440"/>
    </location>
</feature>
<feature type="compositionally biased region" description="Low complexity" evidence="1">
    <location>
        <begin position="572"/>
        <end position="589"/>
    </location>
</feature>
<feature type="compositionally biased region" description="Basic and acidic residues" evidence="1">
    <location>
        <begin position="441"/>
        <end position="459"/>
    </location>
</feature>
<evidence type="ECO:0000256" key="1">
    <source>
        <dbReference type="SAM" id="MobiDB-lite"/>
    </source>
</evidence>
<dbReference type="Proteomes" id="UP000823405">
    <property type="component" value="Unassembled WGS sequence"/>
</dbReference>
<keyword evidence="4" id="KW-1185">Reference proteome</keyword>
<feature type="region of interest" description="Disordered" evidence="1">
    <location>
        <begin position="441"/>
        <end position="460"/>
    </location>
</feature>
<feature type="compositionally biased region" description="Basic and acidic residues" evidence="1">
    <location>
        <begin position="833"/>
        <end position="846"/>
    </location>
</feature>
<feature type="region of interest" description="Disordered" evidence="1">
    <location>
        <begin position="786"/>
        <end position="1099"/>
    </location>
</feature>
<feature type="transmembrane region" description="Helical" evidence="2">
    <location>
        <begin position="83"/>
        <end position="104"/>
    </location>
</feature>
<evidence type="ECO:0000313" key="4">
    <source>
        <dbReference type="Proteomes" id="UP000823405"/>
    </source>
</evidence>
<feature type="compositionally biased region" description="Polar residues" evidence="1">
    <location>
        <begin position="823"/>
        <end position="832"/>
    </location>
</feature>
<feature type="region of interest" description="Disordered" evidence="1">
    <location>
        <begin position="1328"/>
        <end position="1545"/>
    </location>
</feature>
<feature type="transmembrane region" description="Helical" evidence="2">
    <location>
        <begin position="284"/>
        <end position="303"/>
    </location>
</feature>
<feature type="compositionally biased region" description="Low complexity" evidence="1">
    <location>
        <begin position="1474"/>
        <end position="1489"/>
    </location>
</feature>
<feature type="region of interest" description="Disordered" evidence="1">
    <location>
        <begin position="1115"/>
        <end position="1159"/>
    </location>
</feature>
<feature type="compositionally biased region" description="Polar residues" evidence="1">
    <location>
        <begin position="1342"/>
        <end position="1351"/>
    </location>
</feature>
<evidence type="ECO:0000313" key="3">
    <source>
        <dbReference type="EMBL" id="KAG0299071.1"/>
    </source>
</evidence>
<feature type="compositionally biased region" description="Basic and acidic residues" evidence="1">
    <location>
        <begin position="1259"/>
        <end position="1272"/>
    </location>
</feature>
<feature type="transmembrane region" description="Helical" evidence="2">
    <location>
        <begin position="253"/>
        <end position="272"/>
    </location>
</feature>
<keyword evidence="2" id="KW-0472">Membrane</keyword>